<sequence>MAADAPADAAPAGRHQQFNQLHSLLSTAAEQGHGRSIYISGLPGTGKSHTVRAVLAALAAPPAAPAVRPPHPSRIPAASGPGPAAAPAAVFLSCFAIKDPKDIYSALLAAAQQQLGGASTSSAAAAAEGNSCPAAATPAMDPEHAYSALLDLLHKAAAGKAGQAAGSRPSKKGSVAKAAGSRRMCVFVLDEVDRLLQGRNGVEELYKLFMLPHAAAAREHGLSTEQYRAKYYWGPSALPSGPKTKVSNPFAAAAGASTGSQAPAAAAHCKPPAPAPMLRVPLAKAYDGYRLMCGQMYQQPASEQEFRTTLELLSHVGLVGLSTATAAQSAARPTSSGCSGSSAVRSGSGALGRCKNRGASAGASACSSTMLTLKASIRDIQAALKDNAVFRKVLAGLPAA</sequence>
<name>A0A699YJA6_HAELA</name>
<dbReference type="PANTHER" id="PTHR10763">
    <property type="entry name" value="CELL DIVISION CONTROL PROTEIN 6-RELATED"/>
    <property type="match status" value="1"/>
</dbReference>
<reference evidence="3 4" key="1">
    <citation type="submission" date="2020-02" db="EMBL/GenBank/DDBJ databases">
        <title>Draft genome sequence of Haematococcus lacustris strain NIES-144.</title>
        <authorList>
            <person name="Morimoto D."/>
            <person name="Nakagawa S."/>
            <person name="Yoshida T."/>
            <person name="Sawayama S."/>
        </authorList>
    </citation>
    <scope>NUCLEOTIDE SEQUENCE [LARGE SCALE GENOMIC DNA]</scope>
    <source>
        <strain evidence="3 4">NIES-144</strain>
    </source>
</reference>
<dbReference type="AlphaFoldDB" id="A0A699YJA6"/>
<feature type="compositionally biased region" description="Low complexity" evidence="1">
    <location>
        <begin position="335"/>
        <end position="352"/>
    </location>
</feature>
<keyword evidence="4" id="KW-1185">Reference proteome</keyword>
<dbReference type="InterPro" id="IPR050311">
    <property type="entry name" value="ORC1/CDC6"/>
</dbReference>
<dbReference type="EMBL" id="BLLF01000305">
    <property type="protein sequence ID" value="GFH10307.1"/>
    <property type="molecule type" value="Genomic_DNA"/>
</dbReference>
<dbReference type="GO" id="GO:0005634">
    <property type="term" value="C:nucleus"/>
    <property type="evidence" value="ECO:0007669"/>
    <property type="project" value="TreeGrafter"/>
</dbReference>
<proteinExistence type="predicted"/>
<dbReference type="Pfam" id="PF13191">
    <property type="entry name" value="AAA_16"/>
    <property type="match status" value="1"/>
</dbReference>
<dbReference type="GO" id="GO:0006270">
    <property type="term" value="P:DNA replication initiation"/>
    <property type="evidence" value="ECO:0007669"/>
    <property type="project" value="TreeGrafter"/>
</dbReference>
<evidence type="ECO:0000313" key="4">
    <source>
        <dbReference type="Proteomes" id="UP000485058"/>
    </source>
</evidence>
<accession>A0A699YJA6</accession>
<dbReference type="PANTHER" id="PTHR10763:SF26">
    <property type="entry name" value="CELL DIVISION CONTROL PROTEIN 6 HOMOLOG"/>
    <property type="match status" value="1"/>
</dbReference>
<feature type="domain" description="Orc1-like AAA ATPase" evidence="2">
    <location>
        <begin position="12"/>
        <end position="195"/>
    </location>
</feature>
<feature type="region of interest" description="Disordered" evidence="1">
    <location>
        <begin position="331"/>
        <end position="352"/>
    </location>
</feature>
<dbReference type="SUPFAM" id="SSF52540">
    <property type="entry name" value="P-loop containing nucleoside triphosphate hydrolases"/>
    <property type="match status" value="1"/>
</dbReference>
<dbReference type="Proteomes" id="UP000485058">
    <property type="component" value="Unassembled WGS sequence"/>
</dbReference>
<dbReference type="Gene3D" id="3.40.50.300">
    <property type="entry name" value="P-loop containing nucleotide triphosphate hydrolases"/>
    <property type="match status" value="1"/>
</dbReference>
<dbReference type="GO" id="GO:0003688">
    <property type="term" value="F:DNA replication origin binding"/>
    <property type="evidence" value="ECO:0007669"/>
    <property type="project" value="TreeGrafter"/>
</dbReference>
<dbReference type="InterPro" id="IPR027417">
    <property type="entry name" value="P-loop_NTPase"/>
</dbReference>
<gene>
    <name evidence="3" type="ORF">HaLaN_05597</name>
</gene>
<organism evidence="3 4">
    <name type="scientific">Haematococcus lacustris</name>
    <name type="common">Green alga</name>
    <name type="synonym">Haematococcus pluvialis</name>
    <dbReference type="NCBI Taxonomy" id="44745"/>
    <lineage>
        <taxon>Eukaryota</taxon>
        <taxon>Viridiplantae</taxon>
        <taxon>Chlorophyta</taxon>
        <taxon>core chlorophytes</taxon>
        <taxon>Chlorophyceae</taxon>
        <taxon>CS clade</taxon>
        <taxon>Chlamydomonadales</taxon>
        <taxon>Haematococcaceae</taxon>
        <taxon>Haematococcus</taxon>
    </lineage>
</organism>
<evidence type="ECO:0000313" key="3">
    <source>
        <dbReference type="EMBL" id="GFH10307.1"/>
    </source>
</evidence>
<evidence type="ECO:0000256" key="1">
    <source>
        <dbReference type="SAM" id="MobiDB-lite"/>
    </source>
</evidence>
<protein>
    <submittedName>
        <fullName evidence="3">AAA domain-containing protein</fullName>
    </submittedName>
</protein>
<dbReference type="GO" id="GO:0033314">
    <property type="term" value="P:mitotic DNA replication checkpoint signaling"/>
    <property type="evidence" value="ECO:0007669"/>
    <property type="project" value="TreeGrafter"/>
</dbReference>
<evidence type="ECO:0000259" key="2">
    <source>
        <dbReference type="Pfam" id="PF13191"/>
    </source>
</evidence>
<comment type="caution">
    <text evidence="3">The sequence shown here is derived from an EMBL/GenBank/DDBJ whole genome shotgun (WGS) entry which is preliminary data.</text>
</comment>
<dbReference type="InterPro" id="IPR041664">
    <property type="entry name" value="AAA_16"/>
</dbReference>